<evidence type="ECO:0000313" key="2">
    <source>
        <dbReference type="Proteomes" id="UP000309340"/>
    </source>
</evidence>
<dbReference type="Proteomes" id="UP000309340">
    <property type="component" value="Unassembled WGS sequence"/>
</dbReference>
<reference evidence="1 2" key="1">
    <citation type="submission" date="2017-03" db="EMBL/GenBank/DDBJ databases">
        <title>Genomes of endolithic fungi from Antarctica.</title>
        <authorList>
            <person name="Coleine C."/>
            <person name="Masonjones S."/>
            <person name="Stajich J.E."/>
        </authorList>
    </citation>
    <scope>NUCLEOTIDE SEQUENCE [LARGE SCALE GENOMIC DNA]</scope>
    <source>
        <strain evidence="1 2">CCFEE 5184</strain>
    </source>
</reference>
<keyword evidence="2" id="KW-1185">Reference proteome</keyword>
<evidence type="ECO:0000313" key="1">
    <source>
        <dbReference type="EMBL" id="TKA82618.1"/>
    </source>
</evidence>
<proteinExistence type="predicted"/>
<comment type="caution">
    <text evidence="1">The sequence shown here is derived from an EMBL/GenBank/DDBJ whole genome shotgun (WGS) entry which is preliminary data.</text>
</comment>
<dbReference type="EMBL" id="NAJQ01000030">
    <property type="protein sequence ID" value="TKA82618.1"/>
    <property type="molecule type" value="Genomic_DNA"/>
</dbReference>
<name>A0A4U0Y2K6_9PEZI</name>
<dbReference type="AlphaFoldDB" id="A0A4U0Y2K6"/>
<gene>
    <name evidence="1" type="ORF">B0A55_01369</name>
</gene>
<protein>
    <submittedName>
        <fullName evidence="1">Uncharacterized protein</fullName>
    </submittedName>
</protein>
<sequence>MPTRRNKHALLHLLEEIHRFDRTLAAAVCEFEGWQEPSTTTNRYTPDLSLLTVEATHLANQLWHDRALQQLLTSEDSSLRVRIVILSAMHYARDFVWAYEGYLGYGFALKYEDSLCLFCELGLREKWCDLMAWGD</sequence>
<accession>A0A4U0Y2K6</accession>
<organism evidence="1 2">
    <name type="scientific">Friedmanniomyces simplex</name>
    <dbReference type="NCBI Taxonomy" id="329884"/>
    <lineage>
        <taxon>Eukaryota</taxon>
        <taxon>Fungi</taxon>
        <taxon>Dikarya</taxon>
        <taxon>Ascomycota</taxon>
        <taxon>Pezizomycotina</taxon>
        <taxon>Dothideomycetes</taxon>
        <taxon>Dothideomycetidae</taxon>
        <taxon>Mycosphaerellales</taxon>
        <taxon>Teratosphaeriaceae</taxon>
        <taxon>Friedmanniomyces</taxon>
    </lineage>
</organism>